<dbReference type="InterPro" id="IPR020908">
    <property type="entry name" value="UPF0738"/>
</dbReference>
<organism evidence="1 2">
    <name type="scientific">Domibacillus epiphyticus</name>
    <dbReference type="NCBI Taxonomy" id="1714355"/>
    <lineage>
        <taxon>Bacteria</taxon>
        <taxon>Bacillati</taxon>
        <taxon>Bacillota</taxon>
        <taxon>Bacilli</taxon>
        <taxon>Bacillales</taxon>
        <taxon>Bacillaceae</taxon>
        <taxon>Domibacillus</taxon>
    </lineage>
</organism>
<dbReference type="STRING" id="1714355.BTO28_08895"/>
<dbReference type="EMBL" id="MSFI01000012">
    <property type="protein sequence ID" value="OMP67088.1"/>
    <property type="molecule type" value="Genomic_DNA"/>
</dbReference>
<comment type="caution">
    <text evidence="1">The sequence shown here is derived from an EMBL/GenBank/DDBJ whole genome shotgun (WGS) entry which is preliminary data.</text>
</comment>
<reference evidence="1 2" key="1">
    <citation type="submission" date="2016-12" db="EMBL/GenBank/DDBJ databases">
        <title>Domibacillus sp. SAB 38T whole genome sequencing.</title>
        <authorList>
            <person name="Verma A."/>
            <person name="Ojha A.K."/>
            <person name="Krishnamurthi S."/>
        </authorList>
    </citation>
    <scope>NUCLEOTIDE SEQUENCE [LARGE SCALE GENOMIC DNA]</scope>
    <source>
        <strain evidence="1 2">SAB 38</strain>
    </source>
</reference>
<keyword evidence="2" id="KW-1185">Reference proteome</keyword>
<gene>
    <name evidence="1" type="ORF">BTO28_08895</name>
</gene>
<sequence length="126" mass="14670">MRTKWHFTKTEWADGTLRLLSEEDVEVTHLQPVNQVITDSDEFAFVYLAEAEPGYVYLYLHESTWPDVKRAIEESKMLEVAGTDGTFTLVSFHEEMEELIANIEGNSNYGEEMVEKVERVFFAEQR</sequence>
<evidence type="ECO:0000313" key="2">
    <source>
        <dbReference type="Proteomes" id="UP000188613"/>
    </source>
</evidence>
<evidence type="ECO:0000313" key="1">
    <source>
        <dbReference type="EMBL" id="OMP67088.1"/>
    </source>
</evidence>
<accession>A0A1V2A7W8</accession>
<name>A0A1V2A7W8_9BACI</name>
<protein>
    <submittedName>
        <fullName evidence="1">Uncharacterized protein</fullName>
    </submittedName>
</protein>
<dbReference type="RefSeq" id="WP_076765392.1">
    <property type="nucleotide sequence ID" value="NZ_MSFI01000012.1"/>
</dbReference>
<proteinExistence type="predicted"/>
<dbReference type="Pfam" id="PF19785">
    <property type="entry name" value="UPF0738"/>
    <property type="match status" value="1"/>
</dbReference>
<dbReference type="Proteomes" id="UP000188613">
    <property type="component" value="Unassembled WGS sequence"/>
</dbReference>
<dbReference type="OrthoDB" id="2966478at2"/>
<dbReference type="AlphaFoldDB" id="A0A1V2A7W8"/>